<reference evidence="4 5" key="1">
    <citation type="submission" date="2020-06" db="EMBL/GenBank/DDBJ databases">
        <authorList>
            <person name="Cao W.R."/>
        </authorList>
    </citation>
    <scope>NUCLEOTIDE SEQUENCE [LARGE SCALE GENOMIC DNA]</scope>
    <source>
        <strain evidence="4 5">B1Z28</strain>
    </source>
</reference>
<comment type="caution">
    <text evidence="4">The sequence shown here is derived from an EMBL/GenBank/DDBJ whole genome shotgun (WGS) entry which is preliminary data.</text>
</comment>
<dbReference type="Pfam" id="PF05402">
    <property type="entry name" value="PqqD"/>
    <property type="match status" value="1"/>
</dbReference>
<proteinExistence type="predicted"/>
<organism evidence="4 5">
    <name type="scientific">Ruegeria haliotis</name>
    <dbReference type="NCBI Taxonomy" id="2747601"/>
    <lineage>
        <taxon>Bacteria</taxon>
        <taxon>Pseudomonadati</taxon>
        <taxon>Pseudomonadota</taxon>
        <taxon>Alphaproteobacteria</taxon>
        <taxon>Rhodobacterales</taxon>
        <taxon>Roseobacteraceae</taxon>
        <taxon>Ruegeria</taxon>
    </lineage>
</organism>
<keyword evidence="3" id="KW-0884">PQQ biosynthesis</keyword>
<keyword evidence="5" id="KW-1185">Reference proteome</keyword>
<dbReference type="EMBL" id="JABXWT010000006">
    <property type="protein sequence ID" value="NVO56717.1"/>
    <property type="molecule type" value="Genomic_DNA"/>
</dbReference>
<comment type="pathway">
    <text evidence="1">Cofactor biosynthesis; pyrroloquinoline quinone biosynthesis.</text>
</comment>
<dbReference type="Gene3D" id="1.10.10.1150">
    <property type="entry name" value="Coenzyme PQQ synthesis protein D (PqqD)"/>
    <property type="match status" value="1"/>
</dbReference>
<dbReference type="InterPro" id="IPR008792">
    <property type="entry name" value="PQQD"/>
</dbReference>
<evidence type="ECO:0000256" key="2">
    <source>
        <dbReference type="ARBA" id="ARBA00011741"/>
    </source>
</evidence>
<protein>
    <submittedName>
        <fullName evidence="4">Pyrroloquinoline quinone biosynthesis peptide chaperone PqqD</fullName>
    </submittedName>
</protein>
<dbReference type="Proteomes" id="UP000630805">
    <property type="component" value="Unassembled WGS sequence"/>
</dbReference>
<dbReference type="RefSeq" id="WP_176865428.1">
    <property type="nucleotide sequence ID" value="NZ_JABXWT010000006.1"/>
</dbReference>
<evidence type="ECO:0000256" key="3">
    <source>
        <dbReference type="ARBA" id="ARBA00022905"/>
    </source>
</evidence>
<dbReference type="NCBIfam" id="TIGR03859">
    <property type="entry name" value="PQQ_PqqD"/>
    <property type="match status" value="1"/>
</dbReference>
<accession>A0ABX2PUA3</accession>
<comment type="subunit">
    <text evidence="2">Monomer. Interacts with PqqE.</text>
</comment>
<evidence type="ECO:0000256" key="1">
    <source>
        <dbReference type="ARBA" id="ARBA00004886"/>
    </source>
</evidence>
<evidence type="ECO:0000313" key="5">
    <source>
        <dbReference type="Proteomes" id="UP000630805"/>
    </source>
</evidence>
<sequence length="90" mass="10189">MLAQDIPTLPRGVRLHYDKVRENWVLLAPERAVTLDQIGYAILNEVDGQRSFGQITSALSEKYNAPVDQITEDSSGFLDALRTRRFLDVN</sequence>
<dbReference type="InterPro" id="IPR041881">
    <property type="entry name" value="PqqD_sf"/>
</dbReference>
<name>A0ABX2PUA3_9RHOB</name>
<gene>
    <name evidence="4" type="primary">pqqD</name>
    <name evidence="4" type="ORF">HW561_13070</name>
</gene>
<evidence type="ECO:0000313" key="4">
    <source>
        <dbReference type="EMBL" id="NVO56717.1"/>
    </source>
</evidence>
<dbReference type="InterPro" id="IPR022479">
    <property type="entry name" value="PqqD_bac"/>
</dbReference>